<evidence type="ECO:0000256" key="2">
    <source>
        <dbReference type="ARBA" id="ARBA00022692"/>
    </source>
</evidence>
<gene>
    <name evidence="10" type="ORF">ACFSW8_03935</name>
</gene>
<dbReference type="Gene3D" id="3.90.226.10">
    <property type="entry name" value="2-enoyl-CoA Hydratase, Chain A, domain 1"/>
    <property type="match status" value="1"/>
</dbReference>
<dbReference type="Pfam" id="PF01957">
    <property type="entry name" value="NfeD"/>
    <property type="match status" value="1"/>
</dbReference>
<dbReference type="Proteomes" id="UP001597389">
    <property type="component" value="Unassembled WGS sequence"/>
</dbReference>
<dbReference type="InterPro" id="IPR056739">
    <property type="entry name" value="NfeD_membrane"/>
</dbReference>
<feature type="transmembrane region" description="Helical" evidence="5">
    <location>
        <begin position="330"/>
        <end position="349"/>
    </location>
</feature>
<feature type="transmembrane region" description="Helical" evidence="5">
    <location>
        <begin position="251"/>
        <end position="271"/>
    </location>
</feature>
<dbReference type="RefSeq" id="WP_377177501.1">
    <property type="nucleotide sequence ID" value="NZ_JBHUJB010000020.1"/>
</dbReference>
<dbReference type="PANTHER" id="PTHR33507:SF3">
    <property type="entry name" value="INNER MEMBRANE PROTEIN YBBJ"/>
    <property type="match status" value="1"/>
</dbReference>
<keyword evidence="3 5" id="KW-1133">Transmembrane helix</keyword>
<evidence type="ECO:0000256" key="6">
    <source>
        <dbReference type="SAM" id="SignalP"/>
    </source>
</evidence>
<comment type="subcellular location">
    <subcellularLocation>
        <location evidence="1">Membrane</location>
        <topology evidence="1">Multi-pass membrane protein</topology>
    </subcellularLocation>
</comment>
<dbReference type="InterPro" id="IPR029045">
    <property type="entry name" value="ClpP/crotonase-like_dom_sf"/>
</dbReference>
<evidence type="ECO:0000256" key="5">
    <source>
        <dbReference type="SAM" id="Phobius"/>
    </source>
</evidence>
<dbReference type="InterPro" id="IPR052165">
    <property type="entry name" value="Membrane_assoc_protease"/>
</dbReference>
<feature type="transmembrane region" description="Helical" evidence="5">
    <location>
        <begin position="369"/>
        <end position="392"/>
    </location>
</feature>
<dbReference type="EMBL" id="JBHUJB010000020">
    <property type="protein sequence ID" value="MFD2158043.1"/>
    <property type="molecule type" value="Genomic_DNA"/>
</dbReference>
<feature type="chain" id="PRO_5047502441" evidence="6">
    <location>
        <begin position="20"/>
        <end position="479"/>
    </location>
</feature>
<reference evidence="11" key="1">
    <citation type="journal article" date="2019" name="Int. J. Syst. Evol. Microbiol.">
        <title>The Global Catalogue of Microorganisms (GCM) 10K type strain sequencing project: providing services to taxonomists for standard genome sequencing and annotation.</title>
        <authorList>
            <consortium name="The Broad Institute Genomics Platform"/>
            <consortium name="The Broad Institute Genome Sequencing Center for Infectious Disease"/>
            <person name="Wu L."/>
            <person name="Ma J."/>
        </authorList>
    </citation>
    <scope>NUCLEOTIDE SEQUENCE [LARGE SCALE GENOMIC DNA]</scope>
    <source>
        <strain evidence="11">CCUG 57942</strain>
    </source>
</reference>
<dbReference type="Pfam" id="PF24961">
    <property type="entry name" value="NfeD_membrane"/>
    <property type="match status" value="1"/>
</dbReference>
<feature type="domain" description="NfeD integral membrane" evidence="8">
    <location>
        <begin position="258"/>
        <end position="393"/>
    </location>
</feature>
<dbReference type="CDD" id="cd07021">
    <property type="entry name" value="Clp_protease_NfeD_like"/>
    <property type="match status" value="1"/>
</dbReference>
<proteinExistence type="predicted"/>
<feature type="transmembrane region" description="Helical" evidence="5">
    <location>
        <begin position="307"/>
        <end position="325"/>
    </location>
</feature>
<dbReference type="Gene3D" id="2.40.50.140">
    <property type="entry name" value="Nucleic acid-binding proteins"/>
    <property type="match status" value="1"/>
</dbReference>
<keyword evidence="6" id="KW-0732">Signal</keyword>
<evidence type="ECO:0000256" key="4">
    <source>
        <dbReference type="ARBA" id="ARBA00023136"/>
    </source>
</evidence>
<evidence type="ECO:0000313" key="10">
    <source>
        <dbReference type="EMBL" id="MFD2158043.1"/>
    </source>
</evidence>
<feature type="domain" description="NfeD1b N-terminal" evidence="9">
    <location>
        <begin position="51"/>
        <end position="241"/>
    </location>
</feature>
<dbReference type="InterPro" id="IPR002810">
    <property type="entry name" value="NfeD-like_C"/>
</dbReference>
<name>A0ABW4Z7Z0_9BACT</name>
<feature type="transmembrane region" description="Helical" evidence="5">
    <location>
        <begin position="278"/>
        <end position="295"/>
    </location>
</feature>
<keyword evidence="11" id="KW-1185">Reference proteome</keyword>
<evidence type="ECO:0000259" key="9">
    <source>
        <dbReference type="Pfam" id="PF25145"/>
    </source>
</evidence>
<dbReference type="SUPFAM" id="SSF52096">
    <property type="entry name" value="ClpP/crotonase"/>
    <property type="match status" value="1"/>
</dbReference>
<sequence length="479" mass="51545">MKCLFQLILAYLFSFSLVAQEQEPETTAPVAGADSYTDKVVVIKVGEKSLMNKHSFKYWRKVMRRAQDQKAKAVVFDIDTPGGYAIETADLITRVMPDLTIPSIAFVNPEATSAGSMIAFGCDKIYMHPRGTIGSTGIVAGGGGEIDPVMRSKIESLFSSYIKIVAKEKGRNADVMKAMMFRDQEYEFADGKVKVAKGELLNLIADEAVLLVDGKPLLADGICKDLEEVLKAEGLEGTEVVVAEPKGLEAFAHWVGLVSPLLISIGVLALFMEFKTPGIGIFGVVALVAFALFFVGNNIDGNVSGSWLFVLFIAGLILVILEFWVIPGTFVAGAVGVVMMGAALILAMVDVDMLDSFKDTKDGLIGFTALLGWPLIYMTMGLFIAVLGSFVAMRFMPVMPMYGSLAVEAELASGTGEENHNDELVGKEGMTVTELRPSGRVRIDGEIHEVVSQAGFVEVDAKVRVVSADGMRILVDLVG</sequence>
<evidence type="ECO:0000259" key="7">
    <source>
        <dbReference type="Pfam" id="PF01957"/>
    </source>
</evidence>
<feature type="domain" description="NfeD-like C-terminal" evidence="7">
    <location>
        <begin position="422"/>
        <end position="475"/>
    </location>
</feature>
<evidence type="ECO:0000313" key="11">
    <source>
        <dbReference type="Proteomes" id="UP001597389"/>
    </source>
</evidence>
<evidence type="ECO:0000256" key="3">
    <source>
        <dbReference type="ARBA" id="ARBA00022989"/>
    </source>
</evidence>
<comment type="caution">
    <text evidence="10">The sequence shown here is derived from an EMBL/GenBank/DDBJ whole genome shotgun (WGS) entry which is preliminary data.</text>
</comment>
<protein>
    <submittedName>
        <fullName evidence="10">Nodulation protein NfeD</fullName>
    </submittedName>
</protein>
<evidence type="ECO:0000256" key="1">
    <source>
        <dbReference type="ARBA" id="ARBA00004141"/>
    </source>
</evidence>
<keyword evidence="4 5" id="KW-0472">Membrane</keyword>
<organism evidence="10 11">
    <name type="scientific">Rubritalea tangerina</name>
    <dbReference type="NCBI Taxonomy" id="430798"/>
    <lineage>
        <taxon>Bacteria</taxon>
        <taxon>Pseudomonadati</taxon>
        <taxon>Verrucomicrobiota</taxon>
        <taxon>Verrucomicrobiia</taxon>
        <taxon>Verrucomicrobiales</taxon>
        <taxon>Rubritaleaceae</taxon>
        <taxon>Rubritalea</taxon>
    </lineage>
</organism>
<dbReference type="PANTHER" id="PTHR33507">
    <property type="entry name" value="INNER MEMBRANE PROTEIN YBBJ"/>
    <property type="match status" value="1"/>
</dbReference>
<feature type="signal peptide" evidence="6">
    <location>
        <begin position="1"/>
        <end position="19"/>
    </location>
</feature>
<dbReference type="Pfam" id="PF25145">
    <property type="entry name" value="NfeD1b_N"/>
    <property type="match status" value="1"/>
</dbReference>
<evidence type="ECO:0000259" key="8">
    <source>
        <dbReference type="Pfam" id="PF24961"/>
    </source>
</evidence>
<dbReference type="InterPro" id="IPR056738">
    <property type="entry name" value="NfeD1b_N"/>
</dbReference>
<dbReference type="InterPro" id="IPR012340">
    <property type="entry name" value="NA-bd_OB-fold"/>
</dbReference>
<accession>A0ABW4Z7Z0</accession>
<dbReference type="SUPFAM" id="SSF141322">
    <property type="entry name" value="NfeD domain-like"/>
    <property type="match status" value="1"/>
</dbReference>
<keyword evidence="2 5" id="KW-0812">Transmembrane</keyword>